<organism evidence="3 4">
    <name type="scientific">Turnera subulata</name>
    <dbReference type="NCBI Taxonomy" id="218843"/>
    <lineage>
        <taxon>Eukaryota</taxon>
        <taxon>Viridiplantae</taxon>
        <taxon>Streptophyta</taxon>
        <taxon>Embryophyta</taxon>
        <taxon>Tracheophyta</taxon>
        <taxon>Spermatophyta</taxon>
        <taxon>Magnoliopsida</taxon>
        <taxon>eudicotyledons</taxon>
        <taxon>Gunneridae</taxon>
        <taxon>Pentapetalae</taxon>
        <taxon>rosids</taxon>
        <taxon>fabids</taxon>
        <taxon>Malpighiales</taxon>
        <taxon>Passifloraceae</taxon>
        <taxon>Turnera</taxon>
    </lineage>
</organism>
<dbReference type="Pfam" id="PF14111">
    <property type="entry name" value="DUF4283"/>
    <property type="match status" value="1"/>
</dbReference>
<feature type="compositionally biased region" description="Basic and acidic residues" evidence="1">
    <location>
        <begin position="164"/>
        <end position="173"/>
    </location>
</feature>
<evidence type="ECO:0000259" key="2">
    <source>
        <dbReference type="Pfam" id="PF14111"/>
    </source>
</evidence>
<keyword evidence="4" id="KW-1185">Reference proteome</keyword>
<evidence type="ECO:0000313" key="3">
    <source>
        <dbReference type="EMBL" id="KAJ4834527.1"/>
    </source>
</evidence>
<evidence type="ECO:0000256" key="1">
    <source>
        <dbReference type="SAM" id="MobiDB-lite"/>
    </source>
</evidence>
<sequence length="241" mass="27503">MSSGIKMAARHIIDLRYIEDEDGDLHLDNTGCVITKTVLVAKIFSNRQILAKVVHHQLRQSWNIKGKFWVIDKKNNMLLIGFNFEEDHRRVLEGMRWLVANQHMTLKRCGRIDHTTRACSAKPREHEGLELEAEDSFGPWMHGERLVEPGKACKPAFVADSSDADGHQERDGQSTKAAESANPNPVKQNRKEWVTAVSKLVHQVDLESPTPSTAKKRSWKRLTQSTMELYQPTLADEDRDQ</sequence>
<dbReference type="InterPro" id="IPR025558">
    <property type="entry name" value="DUF4283"/>
</dbReference>
<accession>A0A9Q0JAW9</accession>
<gene>
    <name evidence="3" type="ORF">Tsubulata_013664</name>
</gene>
<dbReference type="Proteomes" id="UP001141552">
    <property type="component" value="Unassembled WGS sequence"/>
</dbReference>
<name>A0A9Q0JAW9_9ROSI</name>
<evidence type="ECO:0000313" key="4">
    <source>
        <dbReference type="Proteomes" id="UP001141552"/>
    </source>
</evidence>
<dbReference type="EMBL" id="JAKUCV010004681">
    <property type="protein sequence ID" value="KAJ4834527.1"/>
    <property type="molecule type" value="Genomic_DNA"/>
</dbReference>
<reference evidence="3" key="1">
    <citation type="submission" date="2022-02" db="EMBL/GenBank/DDBJ databases">
        <authorList>
            <person name="Henning P.M."/>
            <person name="McCubbin A.G."/>
            <person name="Shore J.S."/>
        </authorList>
    </citation>
    <scope>NUCLEOTIDE SEQUENCE</scope>
    <source>
        <strain evidence="3">F60SS</strain>
        <tissue evidence="3">Leaves</tissue>
    </source>
</reference>
<comment type="caution">
    <text evidence="3">The sequence shown here is derived from an EMBL/GenBank/DDBJ whole genome shotgun (WGS) entry which is preliminary data.</text>
</comment>
<dbReference type="AlphaFoldDB" id="A0A9Q0JAW9"/>
<feature type="compositionally biased region" description="Polar residues" evidence="1">
    <location>
        <begin position="174"/>
        <end position="187"/>
    </location>
</feature>
<reference evidence="3" key="2">
    <citation type="journal article" date="2023" name="Plants (Basel)">
        <title>Annotation of the Turnera subulata (Passifloraceae) Draft Genome Reveals the S-Locus Evolved after the Divergence of Turneroideae from Passifloroideae in a Stepwise Manner.</title>
        <authorList>
            <person name="Henning P.M."/>
            <person name="Roalson E.H."/>
            <person name="Mir W."/>
            <person name="McCubbin A.G."/>
            <person name="Shore J.S."/>
        </authorList>
    </citation>
    <scope>NUCLEOTIDE SEQUENCE</scope>
    <source>
        <strain evidence="3">F60SS</strain>
    </source>
</reference>
<protein>
    <recommendedName>
        <fullName evidence="2">DUF4283 domain-containing protein</fullName>
    </recommendedName>
</protein>
<feature type="domain" description="DUF4283" evidence="2">
    <location>
        <begin position="38"/>
        <end position="108"/>
    </location>
</feature>
<proteinExistence type="predicted"/>
<dbReference type="OrthoDB" id="1707487at2759"/>
<feature type="region of interest" description="Disordered" evidence="1">
    <location>
        <begin position="156"/>
        <end position="241"/>
    </location>
</feature>